<dbReference type="Proteomes" id="UP000738325">
    <property type="component" value="Unassembled WGS sequence"/>
</dbReference>
<accession>A0A9P6R1B4</accession>
<feature type="compositionally biased region" description="Acidic residues" evidence="1">
    <location>
        <begin position="92"/>
        <end position="127"/>
    </location>
</feature>
<feature type="compositionally biased region" description="Basic and acidic residues" evidence="1">
    <location>
        <begin position="61"/>
        <end position="72"/>
    </location>
</feature>
<feature type="region of interest" description="Disordered" evidence="1">
    <location>
        <begin position="294"/>
        <end position="327"/>
    </location>
</feature>
<protein>
    <submittedName>
        <fullName evidence="2">Uncharacterized protein</fullName>
    </submittedName>
</protein>
<name>A0A9P6R1B4_9FUNG</name>
<proteinExistence type="predicted"/>
<comment type="caution">
    <text evidence="2">The sequence shown here is derived from an EMBL/GenBank/DDBJ whole genome shotgun (WGS) entry which is preliminary data.</text>
</comment>
<dbReference type="AlphaFoldDB" id="A0A9P6R1B4"/>
<evidence type="ECO:0000313" key="2">
    <source>
        <dbReference type="EMBL" id="KAG0310429.1"/>
    </source>
</evidence>
<organism evidence="2 3">
    <name type="scientific">Dissophora globulifera</name>
    <dbReference type="NCBI Taxonomy" id="979702"/>
    <lineage>
        <taxon>Eukaryota</taxon>
        <taxon>Fungi</taxon>
        <taxon>Fungi incertae sedis</taxon>
        <taxon>Mucoromycota</taxon>
        <taxon>Mortierellomycotina</taxon>
        <taxon>Mortierellomycetes</taxon>
        <taxon>Mortierellales</taxon>
        <taxon>Mortierellaceae</taxon>
        <taxon>Dissophora</taxon>
    </lineage>
</organism>
<sequence>MSTQPRGALMELKSDELSQRGSAGTQRVESQLDSSDWEALPSQRGESSAVYGDGAGMSRGALEELAHQRGLSDDDELCATPPQKRSVRAQEEGEDNIDDEALQGEEESAADETYTEAAQDEDEGGEEDEIVIAKDGRERVLPLVPKGLKRLVAFQYGSGEYGVEWRHQVPDGDEHTWTLPFSAQNARQNGFRVLSTIQEDQQIRRHRIMNCQAAAIDVLQLCSQDLRVLAQSTEVPMERRRVWRDVIQADCTNTLRAWDKTGQEYQEVHDQIEDRAGVVEKMLLSVGVPPRKIAEAKSRKRGKRSFARMAEQLDSDDEELGRIKHPR</sequence>
<feature type="compositionally biased region" description="Polar residues" evidence="1">
    <location>
        <begin position="19"/>
        <end position="34"/>
    </location>
</feature>
<reference evidence="2" key="1">
    <citation type="journal article" date="2020" name="Fungal Divers.">
        <title>Resolving the Mortierellaceae phylogeny through synthesis of multi-gene phylogenetics and phylogenomics.</title>
        <authorList>
            <person name="Vandepol N."/>
            <person name="Liber J."/>
            <person name="Desiro A."/>
            <person name="Na H."/>
            <person name="Kennedy M."/>
            <person name="Barry K."/>
            <person name="Grigoriev I.V."/>
            <person name="Miller A.N."/>
            <person name="O'Donnell K."/>
            <person name="Stajich J.E."/>
            <person name="Bonito G."/>
        </authorList>
    </citation>
    <scope>NUCLEOTIDE SEQUENCE</scope>
    <source>
        <strain evidence="2">REB-010B</strain>
    </source>
</reference>
<gene>
    <name evidence="2" type="ORF">BGZ99_000377</name>
</gene>
<evidence type="ECO:0000313" key="3">
    <source>
        <dbReference type="Proteomes" id="UP000738325"/>
    </source>
</evidence>
<dbReference type="EMBL" id="JAAAIP010001067">
    <property type="protein sequence ID" value="KAG0310429.1"/>
    <property type="molecule type" value="Genomic_DNA"/>
</dbReference>
<feature type="region of interest" description="Disordered" evidence="1">
    <location>
        <begin position="1"/>
        <end position="127"/>
    </location>
</feature>
<feature type="non-terminal residue" evidence="2">
    <location>
        <position position="327"/>
    </location>
</feature>
<evidence type="ECO:0000256" key="1">
    <source>
        <dbReference type="SAM" id="MobiDB-lite"/>
    </source>
</evidence>
<keyword evidence="3" id="KW-1185">Reference proteome</keyword>